<sequence length="30" mass="3504">DEQGQQAFATRGHADESKSFERDLRFGWFS</sequence>
<gene>
    <name evidence="1" type="ORF">AVDCRST_MAG64-1271</name>
</gene>
<evidence type="ECO:0000313" key="1">
    <source>
        <dbReference type="EMBL" id="CAA9392843.1"/>
    </source>
</evidence>
<name>A0A6J4NRG3_9BACT</name>
<accession>A0A6J4NRG3</accession>
<protein>
    <submittedName>
        <fullName evidence="1">Uncharacterized protein</fullName>
    </submittedName>
</protein>
<proteinExistence type="predicted"/>
<dbReference type="AlphaFoldDB" id="A0A6J4NRG3"/>
<dbReference type="EMBL" id="CADCUQ010000291">
    <property type="protein sequence ID" value="CAA9392843.1"/>
    <property type="molecule type" value="Genomic_DNA"/>
</dbReference>
<organism evidence="1">
    <name type="scientific">uncultured Phycisphaerae bacterium</name>
    <dbReference type="NCBI Taxonomy" id="904963"/>
    <lineage>
        <taxon>Bacteria</taxon>
        <taxon>Pseudomonadati</taxon>
        <taxon>Planctomycetota</taxon>
        <taxon>Phycisphaerae</taxon>
        <taxon>environmental samples</taxon>
    </lineage>
</organism>
<feature type="non-terminal residue" evidence="1">
    <location>
        <position position="1"/>
    </location>
</feature>
<reference evidence="1" key="1">
    <citation type="submission" date="2020-02" db="EMBL/GenBank/DDBJ databases">
        <authorList>
            <person name="Meier V. D."/>
        </authorList>
    </citation>
    <scope>NUCLEOTIDE SEQUENCE</scope>
    <source>
        <strain evidence="1">AVDCRST_MAG64</strain>
    </source>
</reference>